<feature type="transmembrane region" description="Helical" evidence="6">
    <location>
        <begin position="37"/>
        <end position="56"/>
    </location>
</feature>
<comment type="subcellular location">
    <subcellularLocation>
        <location evidence="1">Membrane</location>
        <topology evidence="1">Multi-pass membrane protein</topology>
    </subcellularLocation>
</comment>
<keyword evidence="9" id="KW-1185">Reference proteome</keyword>
<evidence type="ECO:0000256" key="1">
    <source>
        <dbReference type="ARBA" id="ARBA00004141"/>
    </source>
</evidence>
<feature type="transmembrane region" description="Helical" evidence="6">
    <location>
        <begin position="12"/>
        <end position="31"/>
    </location>
</feature>
<name>A0A432LIY3_9BACI</name>
<feature type="transmembrane region" description="Helical" evidence="6">
    <location>
        <begin position="68"/>
        <end position="89"/>
    </location>
</feature>
<evidence type="ECO:0000313" key="9">
    <source>
        <dbReference type="Proteomes" id="UP000287910"/>
    </source>
</evidence>
<dbReference type="EMBL" id="RYYR01000001">
    <property type="protein sequence ID" value="RUL57054.1"/>
    <property type="molecule type" value="Genomic_DNA"/>
</dbReference>
<dbReference type="GO" id="GO:0005886">
    <property type="term" value="C:plasma membrane"/>
    <property type="evidence" value="ECO:0007669"/>
    <property type="project" value="TreeGrafter"/>
</dbReference>
<dbReference type="AlphaFoldDB" id="A0A432LIY3"/>
<dbReference type="PANTHER" id="PTHR38459">
    <property type="entry name" value="PROPHAGE BACTOPRENOL-LINKED GLUCOSE TRANSLOCASE HOMOLOG"/>
    <property type="match status" value="1"/>
</dbReference>
<dbReference type="Proteomes" id="UP000287910">
    <property type="component" value="Unassembled WGS sequence"/>
</dbReference>
<keyword evidence="5 6" id="KW-0472">Membrane</keyword>
<dbReference type="RefSeq" id="WP_126657168.1">
    <property type="nucleotide sequence ID" value="NZ_RYYR01000001.1"/>
</dbReference>
<dbReference type="GO" id="GO:0000271">
    <property type="term" value="P:polysaccharide biosynthetic process"/>
    <property type="evidence" value="ECO:0007669"/>
    <property type="project" value="InterPro"/>
</dbReference>
<evidence type="ECO:0000313" key="8">
    <source>
        <dbReference type="EMBL" id="RUL57054.1"/>
    </source>
</evidence>
<feature type="transmembrane region" description="Helical" evidence="6">
    <location>
        <begin position="101"/>
        <end position="123"/>
    </location>
</feature>
<feature type="domain" description="GtrA/DPMS transmembrane" evidence="7">
    <location>
        <begin position="11"/>
        <end position="131"/>
    </location>
</feature>
<evidence type="ECO:0000256" key="2">
    <source>
        <dbReference type="ARBA" id="ARBA00009399"/>
    </source>
</evidence>
<proteinExistence type="inferred from homology"/>
<dbReference type="PANTHER" id="PTHR38459:SF1">
    <property type="entry name" value="PROPHAGE BACTOPRENOL-LINKED GLUCOSE TRANSLOCASE HOMOLOG"/>
    <property type="match status" value="1"/>
</dbReference>
<gene>
    <name evidence="8" type="ORF">EK386_01140</name>
</gene>
<accession>A0A432LIY3</accession>
<keyword evidence="4 6" id="KW-1133">Transmembrane helix</keyword>
<reference evidence="8 9" key="1">
    <citation type="submission" date="2018-12" db="EMBL/GenBank/DDBJ databases">
        <title>Lysinibacillus antri sp. nov., isolated from a cave soil.</title>
        <authorList>
            <person name="Narsing Rao M.P."/>
            <person name="Zhang H."/>
            <person name="Dong Z.-Y."/>
            <person name="Niu X.-K."/>
            <person name="Zhang K."/>
            <person name="Fang B.-Z."/>
            <person name="Kang Y.-Q."/>
            <person name="Xiao M."/>
            <person name="Li W.-J."/>
        </authorList>
    </citation>
    <scope>NUCLEOTIDE SEQUENCE [LARGE SCALE GENOMIC DNA]</scope>
    <source>
        <strain evidence="8 9">SYSU K30002</strain>
    </source>
</reference>
<evidence type="ECO:0000256" key="5">
    <source>
        <dbReference type="ARBA" id="ARBA00023136"/>
    </source>
</evidence>
<keyword evidence="3 6" id="KW-0812">Transmembrane</keyword>
<dbReference type="InterPro" id="IPR051401">
    <property type="entry name" value="GtrA_CellWall_Glycosyl"/>
</dbReference>
<organism evidence="8 9">
    <name type="scientific">Lysinibacillus antri</name>
    <dbReference type="NCBI Taxonomy" id="2498145"/>
    <lineage>
        <taxon>Bacteria</taxon>
        <taxon>Bacillati</taxon>
        <taxon>Bacillota</taxon>
        <taxon>Bacilli</taxon>
        <taxon>Bacillales</taxon>
        <taxon>Bacillaceae</taxon>
        <taxon>Lysinibacillus</taxon>
    </lineage>
</organism>
<dbReference type="Pfam" id="PF04138">
    <property type="entry name" value="GtrA_DPMS_TM"/>
    <property type="match status" value="1"/>
</dbReference>
<evidence type="ECO:0000256" key="6">
    <source>
        <dbReference type="SAM" id="Phobius"/>
    </source>
</evidence>
<evidence type="ECO:0000259" key="7">
    <source>
        <dbReference type="Pfam" id="PF04138"/>
    </source>
</evidence>
<comment type="similarity">
    <text evidence="2">Belongs to the GtrA family.</text>
</comment>
<sequence>MKWTINSSFFRFLLVGIINTLVGTSIMFLAYNLFHLSYWVSSFLNYFIGSIVSYFLNKYYTFKQKERSFQEVILFIVNILICYFVAYYLAAKIVSYLLSDYSTAIIDNISMVVGMILFVLLNYTGQRFIVFSKSKQ</sequence>
<dbReference type="InterPro" id="IPR007267">
    <property type="entry name" value="GtrA_DPMS_TM"/>
</dbReference>
<evidence type="ECO:0000256" key="3">
    <source>
        <dbReference type="ARBA" id="ARBA00022692"/>
    </source>
</evidence>
<comment type="caution">
    <text evidence="8">The sequence shown here is derived from an EMBL/GenBank/DDBJ whole genome shotgun (WGS) entry which is preliminary data.</text>
</comment>
<protein>
    <submittedName>
        <fullName evidence="8">GtrA family protein</fullName>
    </submittedName>
</protein>
<evidence type="ECO:0000256" key="4">
    <source>
        <dbReference type="ARBA" id="ARBA00022989"/>
    </source>
</evidence>